<feature type="domain" description="Prolyl 4-hydroxylase alpha subunit Fe(2+) 2OG dioxygenase" evidence="1">
    <location>
        <begin position="20"/>
        <end position="94"/>
    </location>
</feature>
<dbReference type="OrthoDB" id="8926130at2"/>
<protein>
    <recommendedName>
        <fullName evidence="1">Prolyl 4-hydroxylase alpha subunit Fe(2+) 2OG dioxygenase domain-containing protein</fullName>
    </recommendedName>
</protein>
<evidence type="ECO:0000313" key="3">
    <source>
        <dbReference type="Proteomes" id="UP000239917"/>
    </source>
</evidence>
<keyword evidence="3" id="KW-1185">Reference proteome</keyword>
<accession>A0A2S5Z725</accession>
<evidence type="ECO:0000313" key="2">
    <source>
        <dbReference type="EMBL" id="PPI83186.1"/>
    </source>
</evidence>
<name>A0A2S5Z725_9GAMM</name>
<dbReference type="InterPro" id="IPR044862">
    <property type="entry name" value="Pro_4_hyd_alph_FE2OG_OXY"/>
</dbReference>
<dbReference type="Gene3D" id="2.60.120.620">
    <property type="entry name" value="q2cbj1_9rhob like domain"/>
    <property type="match status" value="1"/>
</dbReference>
<evidence type="ECO:0000259" key="1">
    <source>
        <dbReference type="Pfam" id="PF13640"/>
    </source>
</evidence>
<dbReference type="Pfam" id="PF13640">
    <property type="entry name" value="2OG-FeII_Oxy_3"/>
    <property type="match status" value="1"/>
</dbReference>
<comment type="caution">
    <text evidence="2">The sequence shown here is derived from an EMBL/GenBank/DDBJ whole genome shotgun (WGS) entry which is preliminary data.</text>
</comment>
<organism evidence="2 3">
    <name type="scientific">Marinobacter maroccanus</name>
    <dbReference type="NCBI Taxonomy" id="2055143"/>
    <lineage>
        <taxon>Bacteria</taxon>
        <taxon>Pseudomonadati</taxon>
        <taxon>Pseudomonadota</taxon>
        <taxon>Gammaproteobacteria</taxon>
        <taxon>Pseudomonadales</taxon>
        <taxon>Marinobacteraceae</taxon>
        <taxon>Marinobacter</taxon>
    </lineage>
</organism>
<dbReference type="EMBL" id="PSSX01000016">
    <property type="protein sequence ID" value="PPI83186.1"/>
    <property type="molecule type" value="Genomic_DNA"/>
</dbReference>
<sequence>MPAKVKTRILFHSRRLNIYLVRYPEGHKVGPHVDMVSEGRLYKLNCVLARPKAGGEFICEKNIFNLFGRVYLFRPDLYQHRVSKIERGNRWLLSFALTSGLHNSSRTVS</sequence>
<reference evidence="2 3" key="1">
    <citation type="submission" date="2018-01" db="EMBL/GenBank/DDBJ databases">
        <title>Complete genome sequences of the type strains of Marinobacter flavimaris and Marinobacter maroccanus.</title>
        <authorList>
            <person name="Palau M."/>
            <person name="Boujida N."/>
            <person name="Manresa A."/>
            <person name="Minana-Galbis D."/>
        </authorList>
    </citation>
    <scope>NUCLEOTIDE SEQUENCE [LARGE SCALE GENOMIC DNA]</scope>
    <source>
        <strain evidence="2 3">N4</strain>
    </source>
</reference>
<dbReference type="AlphaFoldDB" id="A0A2S5Z725"/>
<proteinExistence type="predicted"/>
<dbReference type="Proteomes" id="UP000239917">
    <property type="component" value="Unassembled WGS sequence"/>
</dbReference>
<gene>
    <name evidence="2" type="ORF">KEHDKFFH_15535</name>
</gene>
<dbReference type="RefSeq" id="WP_104322754.1">
    <property type="nucleotide sequence ID" value="NZ_PSSX01000016.1"/>
</dbReference>